<evidence type="ECO:0000256" key="2">
    <source>
        <dbReference type="SAM" id="MobiDB-lite"/>
    </source>
</evidence>
<proteinExistence type="predicted"/>
<dbReference type="OrthoDB" id="6691447at2759"/>
<reference evidence="3" key="1">
    <citation type="submission" date="2021-12" db="EMBL/GenBank/DDBJ databases">
        <authorList>
            <person name="King R."/>
        </authorList>
    </citation>
    <scope>NUCLEOTIDE SEQUENCE</scope>
</reference>
<sequence length="633" mass="73100">MSFPKPSFFPRKKENPKDAKRKNIGMELDMDESVKQIIDSSKKCSSILLDVTVIRPAEETNNSNKKFVTQTSTLNSSQVRKLIASMEMGNHDKSKLLDKIFGQRSNDCVMKISKHVTTPITDGTYPPDIFSSLRRSETIPAKRDTHRSSLPWDRFYKKCNCSGSLHQTLSKISSGVVLNRTSSECCLSNRRIDGDGDQHNMQHIYTTAKSFNLKNVFACKNKNSYENKNEDPCNCQNCAILNVIEDTQKKPMFAGPIEASGFEERRHFRSRKYPSEHAICNLQYTQLTKKINELEERLAAHEERSVAKDYFKRIITKLVTHITKITSGGSQDKIHTTNHYREKYPEKYTERYVDHYSDKYQYRSTFDQRYHVNPMLFSDSTPQKEMKSLNSIEKETCDSNTQSDDIDGFWKWGGEILRPGIDLKNKIVQLMEDYLQRKKTGQPKGADFGANMEKNDRDKEIKIYVDVISNNLHHKNISNASTPVIYITKSGVYKKDKDKLNKCKRNEPDVLLNKKEYKARDVNVAYVNPNIKSWTEYSLSTSLGSSFSDQVEYELCKEKFKEILSNTKTEGKKRLWNTIWNQAVINGQKKNDFVTIQVPNGSNEVMEMYYTIAELENILTNDHSNASKNPRNY</sequence>
<dbReference type="EMBL" id="OV121134">
    <property type="protein sequence ID" value="CAH0553432.1"/>
    <property type="molecule type" value="Genomic_DNA"/>
</dbReference>
<name>A0A9P0B210_BRAAE</name>
<gene>
    <name evidence="3" type="ORF">MELIAE_LOCUS5420</name>
</gene>
<evidence type="ECO:0000313" key="4">
    <source>
        <dbReference type="Proteomes" id="UP001154078"/>
    </source>
</evidence>
<organism evidence="3 4">
    <name type="scientific">Brassicogethes aeneus</name>
    <name type="common">Rape pollen beetle</name>
    <name type="synonym">Meligethes aeneus</name>
    <dbReference type="NCBI Taxonomy" id="1431903"/>
    <lineage>
        <taxon>Eukaryota</taxon>
        <taxon>Metazoa</taxon>
        <taxon>Ecdysozoa</taxon>
        <taxon>Arthropoda</taxon>
        <taxon>Hexapoda</taxon>
        <taxon>Insecta</taxon>
        <taxon>Pterygota</taxon>
        <taxon>Neoptera</taxon>
        <taxon>Endopterygota</taxon>
        <taxon>Coleoptera</taxon>
        <taxon>Polyphaga</taxon>
        <taxon>Cucujiformia</taxon>
        <taxon>Nitidulidae</taxon>
        <taxon>Meligethinae</taxon>
        <taxon>Brassicogethes</taxon>
    </lineage>
</organism>
<feature type="region of interest" description="Disordered" evidence="2">
    <location>
        <begin position="1"/>
        <end position="23"/>
    </location>
</feature>
<accession>A0A9P0B210</accession>
<dbReference type="Proteomes" id="UP001154078">
    <property type="component" value="Chromosome 3"/>
</dbReference>
<feature type="coiled-coil region" evidence="1">
    <location>
        <begin position="277"/>
        <end position="304"/>
    </location>
</feature>
<protein>
    <submittedName>
        <fullName evidence="3">Uncharacterized protein</fullName>
    </submittedName>
</protein>
<keyword evidence="1" id="KW-0175">Coiled coil</keyword>
<evidence type="ECO:0000256" key="1">
    <source>
        <dbReference type="SAM" id="Coils"/>
    </source>
</evidence>
<keyword evidence="4" id="KW-1185">Reference proteome</keyword>
<evidence type="ECO:0000313" key="3">
    <source>
        <dbReference type="EMBL" id="CAH0553432.1"/>
    </source>
</evidence>
<dbReference type="AlphaFoldDB" id="A0A9P0B210"/>